<name>A0A553IIS1_ACHLA</name>
<dbReference type="InterPro" id="IPR006047">
    <property type="entry name" value="GH13_cat_dom"/>
</dbReference>
<organism evidence="4 5">
    <name type="scientific">Acholeplasma laidlawii</name>
    <dbReference type="NCBI Taxonomy" id="2148"/>
    <lineage>
        <taxon>Bacteria</taxon>
        <taxon>Bacillati</taxon>
        <taxon>Mycoplasmatota</taxon>
        <taxon>Mollicutes</taxon>
        <taxon>Acholeplasmatales</taxon>
        <taxon>Acholeplasmataceae</taxon>
        <taxon>Acholeplasma</taxon>
    </lineage>
</organism>
<evidence type="ECO:0000256" key="1">
    <source>
        <dbReference type="ARBA" id="ARBA00022801"/>
    </source>
</evidence>
<dbReference type="GO" id="GO:0016798">
    <property type="term" value="F:hydrolase activity, acting on glycosyl bonds"/>
    <property type="evidence" value="ECO:0007669"/>
    <property type="project" value="UniProtKB-KW"/>
</dbReference>
<evidence type="ECO:0000313" key="4">
    <source>
        <dbReference type="EMBL" id="TRY00100.1"/>
    </source>
</evidence>
<proteinExistence type="predicted"/>
<gene>
    <name evidence="4" type="ORF">FNV44_03385</name>
</gene>
<dbReference type="Proteomes" id="UP000315938">
    <property type="component" value="Unassembled WGS sequence"/>
</dbReference>
<dbReference type="PANTHER" id="PTHR10357:SF210">
    <property type="entry name" value="MALTODEXTRIN GLUCOSIDASE"/>
    <property type="match status" value="1"/>
</dbReference>
<dbReference type="Gene3D" id="3.90.400.10">
    <property type="entry name" value="Oligo-1,6-glucosidase, Domain 2"/>
    <property type="match status" value="1"/>
</dbReference>
<evidence type="ECO:0000259" key="3">
    <source>
        <dbReference type="SMART" id="SM00642"/>
    </source>
</evidence>
<evidence type="ECO:0000256" key="2">
    <source>
        <dbReference type="ARBA" id="ARBA00023295"/>
    </source>
</evidence>
<dbReference type="Gene3D" id="2.60.40.1180">
    <property type="entry name" value="Golgi alpha-mannosidase II"/>
    <property type="match status" value="1"/>
</dbReference>
<dbReference type="Pfam" id="PF16657">
    <property type="entry name" value="Malt_amylase_C"/>
    <property type="match status" value="1"/>
</dbReference>
<dbReference type="PANTHER" id="PTHR10357">
    <property type="entry name" value="ALPHA-AMYLASE FAMILY MEMBER"/>
    <property type="match status" value="1"/>
</dbReference>
<protein>
    <submittedName>
        <fullName evidence="4">Glycoside hydrolase family 13 protein</fullName>
    </submittedName>
</protein>
<dbReference type="Pfam" id="PF00128">
    <property type="entry name" value="Alpha-amylase"/>
    <property type="match status" value="1"/>
</dbReference>
<dbReference type="Gene3D" id="3.20.20.80">
    <property type="entry name" value="Glycosidases"/>
    <property type="match status" value="1"/>
</dbReference>
<sequence>MFTILLETKFISSIIKSEVIIMNNNKFKLRENDWRNGALVYQVLVDRFNPSSHLESKKGLYLYPKTLNDWHSLPKPGTFLEEHRYWSHELDFWGGDLNSLNERLEYIKHLGVDVLYLNPIFESLSNHKYDATNFLEISKEYGTKEDLKKLIQNVHAHDMKIMLDGVFNHVGVGNPMFQKALKHEGFRHFFDFNDSYPRGVRLWADAPSLPELNLEHEDVKNYIFKQDDSVIRTYIKMGIDGWRLDVAFDIGFDILSELRDYARKDKLDVMIVGEIWNYPEKWLKSIDGVMNFTFREITLRLLSGELSPHKAIHMLKDTIDDAGIEPILKSWNLLDNHDVARLKHLLPKLELQRLAQVMQFTLPGSPNLYYGTELGMDGANDPMNRAPMNWDLFNDKNETLKWTQSLISLHKRERSLKIGDFIAINADDLLCYMRITDKVEDTCIIAINPSKEDVSETVLLKDSRLMNYSNFKTVLGKAKPVTLLAGLMNFTLEPYGFVVLKPETKPQKSYTPYKRV</sequence>
<dbReference type="InterPro" id="IPR032091">
    <property type="entry name" value="Malt_amylase-like_C"/>
</dbReference>
<keyword evidence="1 4" id="KW-0378">Hydrolase</keyword>
<dbReference type="EMBL" id="VKID01000001">
    <property type="protein sequence ID" value="TRY00100.1"/>
    <property type="molecule type" value="Genomic_DNA"/>
</dbReference>
<dbReference type="SMART" id="SM00642">
    <property type="entry name" value="Aamy"/>
    <property type="match status" value="1"/>
</dbReference>
<feature type="domain" description="Glycosyl hydrolase family 13 catalytic" evidence="3">
    <location>
        <begin position="42"/>
        <end position="410"/>
    </location>
</feature>
<dbReference type="InterPro" id="IPR045857">
    <property type="entry name" value="O16G_dom_2"/>
</dbReference>
<reference evidence="4 5" key="1">
    <citation type="submission" date="2019-07" db="EMBL/GenBank/DDBJ databases">
        <title>Genome sequence of Acholeplasma laidlawii strain with increased resistance to erythromycin.</title>
        <authorList>
            <person name="Medvedeva E.S."/>
            <person name="Baranova N.B."/>
            <person name="Siniagina M.N."/>
            <person name="Mouzykantov A."/>
            <person name="Chernova O.A."/>
            <person name="Chernov V.M."/>
        </authorList>
    </citation>
    <scope>NUCLEOTIDE SEQUENCE [LARGE SCALE GENOMIC DNA]</scope>
    <source>
        <strain evidence="4 5">PG8REry</strain>
    </source>
</reference>
<dbReference type="SUPFAM" id="SSF51011">
    <property type="entry name" value="Glycosyl hydrolase domain"/>
    <property type="match status" value="1"/>
</dbReference>
<accession>A0A553IIS1</accession>
<dbReference type="SUPFAM" id="SSF51445">
    <property type="entry name" value="(Trans)glycosidases"/>
    <property type="match status" value="1"/>
</dbReference>
<dbReference type="CDD" id="cd11338">
    <property type="entry name" value="AmyAc_CMD"/>
    <property type="match status" value="1"/>
</dbReference>
<dbReference type="AlphaFoldDB" id="A0A553IIS1"/>
<dbReference type="InterPro" id="IPR017853">
    <property type="entry name" value="GH"/>
</dbReference>
<keyword evidence="2" id="KW-0326">Glycosidase</keyword>
<evidence type="ECO:0000313" key="5">
    <source>
        <dbReference type="Proteomes" id="UP000315938"/>
    </source>
</evidence>
<dbReference type="InterPro" id="IPR013780">
    <property type="entry name" value="Glyco_hydro_b"/>
</dbReference>
<comment type="caution">
    <text evidence="4">The sequence shown here is derived from an EMBL/GenBank/DDBJ whole genome shotgun (WGS) entry which is preliminary data.</text>
</comment>
<dbReference type="GO" id="GO:0005975">
    <property type="term" value="P:carbohydrate metabolic process"/>
    <property type="evidence" value="ECO:0007669"/>
    <property type="project" value="InterPro"/>
</dbReference>